<keyword evidence="1" id="KW-0732">Signal</keyword>
<feature type="chain" id="PRO_5046493222" evidence="1">
    <location>
        <begin position="28"/>
        <end position="490"/>
    </location>
</feature>
<name>A0ABP8QWW6_9SPHI</name>
<dbReference type="InterPro" id="IPR011990">
    <property type="entry name" value="TPR-like_helical_dom_sf"/>
</dbReference>
<proteinExistence type="predicted"/>
<sequence>MAMKILKKLSYLGIVLPMLALSTSCTKDFVEINTNPNASTAASPQSLLAPALVSTINSNLDRCFRINNEFMQVTVTLVDSREFQRYEVRPSESEPLWRNWYLQLTNFRDIYETAEHGQQAGYQTFQGISLILDTWVSSLITDMFGDVPYFESNLGKYGNTTPKFDAQRDIYEDLFRKLDSANVLLSANVNLPSDLASTDPIYGGVANKWRRFGNSLYLRLLMRVAHKSDIDAVSKITQIVSNPSTYPLMASNDDSAVLYFTGSLPYVTQFYNARDYDFNGDKGYSQFFINSLLDLKDPRLPVWATEASLGFYSGMQSGYPKGSVPDRQSTLQLALKTEPRLGNIMNYAELQFILAEAAIKGYITGNADTYYRNGVNASIAFWDKTITNDYFNNPAVNLLETDDQTDQLKKVYLQRYFSMLFTDFQQWYEYRRTNGMLDLYKGPGLLNGGNMPVRLNYPLIVQSLNRANYEDAVARLGGKDDINGKMWWQP</sequence>
<dbReference type="SUPFAM" id="SSF48452">
    <property type="entry name" value="TPR-like"/>
    <property type="match status" value="1"/>
</dbReference>
<evidence type="ECO:0000313" key="3">
    <source>
        <dbReference type="Proteomes" id="UP001500394"/>
    </source>
</evidence>
<gene>
    <name evidence="2" type="ORF">GCM10023173_05810</name>
</gene>
<accession>A0ABP8QWW6</accession>
<dbReference type="Pfam" id="PF12771">
    <property type="entry name" value="SusD-like_2"/>
    <property type="match status" value="1"/>
</dbReference>
<dbReference type="PROSITE" id="PS51257">
    <property type="entry name" value="PROKAR_LIPOPROTEIN"/>
    <property type="match status" value="1"/>
</dbReference>
<organism evidence="2 3">
    <name type="scientific">Sphingobacterium thermophilum</name>
    <dbReference type="NCBI Taxonomy" id="768534"/>
    <lineage>
        <taxon>Bacteria</taxon>
        <taxon>Pseudomonadati</taxon>
        <taxon>Bacteroidota</taxon>
        <taxon>Sphingobacteriia</taxon>
        <taxon>Sphingobacteriales</taxon>
        <taxon>Sphingobacteriaceae</taxon>
        <taxon>Sphingobacterium</taxon>
    </lineage>
</organism>
<reference evidence="3" key="1">
    <citation type="journal article" date="2019" name="Int. J. Syst. Evol. Microbiol.">
        <title>The Global Catalogue of Microorganisms (GCM) 10K type strain sequencing project: providing services to taxonomists for standard genome sequencing and annotation.</title>
        <authorList>
            <consortium name="The Broad Institute Genomics Platform"/>
            <consortium name="The Broad Institute Genome Sequencing Center for Infectious Disease"/>
            <person name="Wu L."/>
            <person name="Ma J."/>
        </authorList>
    </citation>
    <scope>NUCLEOTIDE SEQUENCE [LARGE SCALE GENOMIC DNA]</scope>
    <source>
        <strain evidence="3">JCM 17858</strain>
    </source>
</reference>
<evidence type="ECO:0000313" key="2">
    <source>
        <dbReference type="EMBL" id="GAA4512165.1"/>
    </source>
</evidence>
<dbReference type="EMBL" id="BAABGR010000006">
    <property type="protein sequence ID" value="GAA4512165.1"/>
    <property type="molecule type" value="Genomic_DNA"/>
</dbReference>
<dbReference type="InterPro" id="IPR041662">
    <property type="entry name" value="SusD-like_2"/>
</dbReference>
<protein>
    <submittedName>
        <fullName evidence="2">SusD/RagB family nutrient-binding outer membrane lipoprotein</fullName>
    </submittedName>
</protein>
<keyword evidence="3" id="KW-1185">Reference proteome</keyword>
<evidence type="ECO:0000256" key="1">
    <source>
        <dbReference type="SAM" id="SignalP"/>
    </source>
</evidence>
<dbReference type="Gene3D" id="1.25.40.390">
    <property type="match status" value="1"/>
</dbReference>
<keyword evidence="2" id="KW-0449">Lipoprotein</keyword>
<dbReference type="Proteomes" id="UP001500394">
    <property type="component" value="Unassembled WGS sequence"/>
</dbReference>
<feature type="signal peptide" evidence="1">
    <location>
        <begin position="1"/>
        <end position="27"/>
    </location>
</feature>
<comment type="caution">
    <text evidence="2">The sequence shown here is derived from an EMBL/GenBank/DDBJ whole genome shotgun (WGS) entry which is preliminary data.</text>
</comment>